<name>A0A9P3GQ31_9APHY</name>
<comment type="caution">
    <text evidence="1">The sequence shown here is derived from an EMBL/GenBank/DDBJ whole genome shotgun (WGS) entry which is preliminary data.</text>
</comment>
<keyword evidence="2" id="KW-1185">Reference proteome</keyword>
<reference evidence="1 2" key="1">
    <citation type="submission" date="2021-08" db="EMBL/GenBank/DDBJ databases">
        <title>Draft Genome Sequence of Phanerochaete sordida strain YK-624.</title>
        <authorList>
            <person name="Mori T."/>
            <person name="Dohra H."/>
            <person name="Suzuki T."/>
            <person name="Kawagishi H."/>
            <person name="Hirai H."/>
        </authorList>
    </citation>
    <scope>NUCLEOTIDE SEQUENCE [LARGE SCALE GENOMIC DNA]</scope>
    <source>
        <strain evidence="1 2">YK-624</strain>
    </source>
</reference>
<organism evidence="1 2">
    <name type="scientific">Phanerochaete sordida</name>
    <dbReference type="NCBI Taxonomy" id="48140"/>
    <lineage>
        <taxon>Eukaryota</taxon>
        <taxon>Fungi</taxon>
        <taxon>Dikarya</taxon>
        <taxon>Basidiomycota</taxon>
        <taxon>Agaricomycotina</taxon>
        <taxon>Agaricomycetes</taxon>
        <taxon>Polyporales</taxon>
        <taxon>Phanerochaetaceae</taxon>
        <taxon>Phanerochaete</taxon>
    </lineage>
</organism>
<accession>A0A9P3GQ31</accession>
<dbReference type="AlphaFoldDB" id="A0A9P3GQ31"/>
<dbReference type="EMBL" id="BPQB01000101">
    <property type="protein sequence ID" value="GJE99096.1"/>
    <property type="molecule type" value="Genomic_DNA"/>
</dbReference>
<gene>
    <name evidence="1" type="ORF">PsYK624_153420</name>
</gene>
<protein>
    <submittedName>
        <fullName evidence="1">Uncharacterized protein</fullName>
    </submittedName>
</protein>
<dbReference type="Proteomes" id="UP000703269">
    <property type="component" value="Unassembled WGS sequence"/>
</dbReference>
<evidence type="ECO:0000313" key="2">
    <source>
        <dbReference type="Proteomes" id="UP000703269"/>
    </source>
</evidence>
<evidence type="ECO:0000313" key="1">
    <source>
        <dbReference type="EMBL" id="GJE99096.1"/>
    </source>
</evidence>
<sequence length="294" mass="31954">MVQVLGSQGFASRGGILRPFAPTSSLKTMYSYGMSSPPKLRHTPNSMLLRGSKFRLCESLDGATQKRLHACHMSNFKVEAGHARLAQRSSLPLALSCRAPSPCLSSRPSHAPAHAALPSPYRSFPGRLSSGSVRLRSPFLLANFIPLALNLLYALGRPDHSNARAACRQLGLCARPVFLAALAPAQSPSPLALCSIPVGPTSTSSSKHERHELLLRGFRTLAVELMRIVRSIEHLLPIPPPISRMSFTLSPRPHCAVLNKTNIGCRAEPCAARAWLATALLRQPCSVQRRRRTL</sequence>
<proteinExistence type="predicted"/>